<dbReference type="AlphaFoldDB" id="E4U0J6"/>
<dbReference type="InterPro" id="IPR020471">
    <property type="entry name" value="AKR"/>
</dbReference>
<dbReference type="STRING" id="709032.Sulku_1652"/>
<gene>
    <name evidence="2" type="ordered locus">Sulku_1652</name>
</gene>
<dbReference type="EMBL" id="CP002355">
    <property type="protein sequence ID" value="ADR34313.1"/>
    <property type="molecule type" value="Genomic_DNA"/>
</dbReference>
<dbReference type="eggNOG" id="COG0656">
    <property type="taxonomic scope" value="Bacteria"/>
</dbReference>
<protein>
    <submittedName>
        <fullName evidence="2">Aldo/keto reductase</fullName>
    </submittedName>
</protein>
<dbReference type="Gene3D" id="3.20.20.100">
    <property type="entry name" value="NADP-dependent oxidoreductase domain"/>
    <property type="match status" value="1"/>
</dbReference>
<dbReference type="GO" id="GO:0016491">
    <property type="term" value="F:oxidoreductase activity"/>
    <property type="evidence" value="ECO:0007669"/>
    <property type="project" value="InterPro"/>
</dbReference>
<dbReference type="PANTHER" id="PTHR43827:SF8">
    <property type="entry name" value="ALDO_KETO REDUCTASE FAMILY PROTEIN"/>
    <property type="match status" value="1"/>
</dbReference>
<evidence type="ECO:0000313" key="3">
    <source>
        <dbReference type="Proteomes" id="UP000008721"/>
    </source>
</evidence>
<dbReference type="InterPro" id="IPR023210">
    <property type="entry name" value="NADP_OxRdtase_dom"/>
</dbReference>
<feature type="domain" description="NADP-dependent oxidoreductase" evidence="1">
    <location>
        <begin position="13"/>
        <end position="269"/>
    </location>
</feature>
<accession>E4U0J6</accession>
<proteinExistence type="predicted"/>
<evidence type="ECO:0000313" key="2">
    <source>
        <dbReference type="EMBL" id="ADR34313.1"/>
    </source>
</evidence>
<reference evidence="2 3" key="1">
    <citation type="journal article" date="2012" name="Stand. Genomic Sci.">
        <title>Complete genome sequence of the sulfur compounds oxidizing chemolithoautotroph Sulfuricurvum kujiense type strain (YK-1(T)).</title>
        <authorList>
            <person name="Han C."/>
            <person name="Kotsyurbenko O."/>
            <person name="Chertkov O."/>
            <person name="Held B."/>
            <person name="Lapidus A."/>
            <person name="Nolan M."/>
            <person name="Lucas S."/>
            <person name="Hammon N."/>
            <person name="Deshpande S."/>
            <person name="Cheng J.F."/>
            <person name="Tapia R."/>
            <person name="Goodwin L.A."/>
            <person name="Pitluck S."/>
            <person name="Liolios K."/>
            <person name="Pagani I."/>
            <person name="Ivanova N."/>
            <person name="Mavromatis K."/>
            <person name="Mikhailova N."/>
            <person name="Pati A."/>
            <person name="Chen A."/>
            <person name="Palaniappan K."/>
            <person name="Land M."/>
            <person name="Hauser L."/>
            <person name="Chang Y.J."/>
            <person name="Jeffries C.D."/>
            <person name="Brambilla E.M."/>
            <person name="Rohde M."/>
            <person name="Spring S."/>
            <person name="Sikorski J."/>
            <person name="Goker M."/>
            <person name="Woyke T."/>
            <person name="Bristow J."/>
            <person name="Eisen J.A."/>
            <person name="Markowitz V."/>
            <person name="Hugenholtz P."/>
            <person name="Kyrpides N.C."/>
            <person name="Klenk H.P."/>
            <person name="Detter J.C."/>
        </authorList>
    </citation>
    <scope>NUCLEOTIDE SEQUENCE [LARGE SCALE GENOMIC DNA]</scope>
    <source>
        <strain evidence="3">ATCC BAA-921 / DSM 16994 / JCM 11577 / YK-1</strain>
    </source>
</reference>
<name>E4U0J6_SULKY</name>
<dbReference type="Pfam" id="PF00248">
    <property type="entry name" value="Aldo_ket_red"/>
    <property type="match status" value="1"/>
</dbReference>
<keyword evidence="3" id="KW-1185">Reference proteome</keyword>
<dbReference type="PRINTS" id="PR00069">
    <property type="entry name" value="ALDKETRDTASE"/>
</dbReference>
<evidence type="ECO:0000259" key="1">
    <source>
        <dbReference type="Pfam" id="PF00248"/>
    </source>
</evidence>
<dbReference type="KEGG" id="sku:Sulku_1652"/>
<dbReference type="SUPFAM" id="SSF51430">
    <property type="entry name" value="NAD(P)-linked oxidoreductase"/>
    <property type="match status" value="1"/>
</dbReference>
<sequence length="271" mass="30767">MMKIPPLIYGTAWKKELTADLVETAVLSGFRGIDTACQPKHYHEAGVGEALMRLSKAGIERDELFVQTKFTPLSGQDPQRIPYDPNVALEIQVEQSFALSQHNLKSDYVDSLVLHSPLFPYSNLLKVWRAMESLYHGGKALRIGISNCYDLELLVRLYSDAEVKPAIVQNRFYADSGYDVDLRRWCSEKGIVYQSFWTLTANPHILGSREFFALTQEYNKSEAQILYRYLTQVGVVPLIGSTSKHHMDEDLEIFSFELRPDEIASISALLV</sequence>
<organism evidence="2 3">
    <name type="scientific">Sulfuricurvum kujiense (strain ATCC BAA-921 / DSM 16994 / JCM 11577 / YK-1)</name>
    <dbReference type="NCBI Taxonomy" id="709032"/>
    <lineage>
        <taxon>Bacteria</taxon>
        <taxon>Pseudomonadati</taxon>
        <taxon>Campylobacterota</taxon>
        <taxon>Epsilonproteobacteria</taxon>
        <taxon>Campylobacterales</taxon>
        <taxon>Sulfurimonadaceae</taxon>
        <taxon>Sulfuricurvum</taxon>
    </lineage>
</organism>
<dbReference type="Proteomes" id="UP000008721">
    <property type="component" value="Chromosome"/>
</dbReference>
<dbReference type="HOGENOM" id="CLU_023205_10_1_7"/>
<dbReference type="InterPro" id="IPR036812">
    <property type="entry name" value="NAD(P)_OxRdtase_dom_sf"/>
</dbReference>
<dbReference type="CDD" id="cd19071">
    <property type="entry name" value="AKR_AKR1-5-like"/>
    <property type="match status" value="1"/>
</dbReference>
<dbReference type="PANTHER" id="PTHR43827">
    <property type="entry name" value="2,5-DIKETO-D-GLUCONIC ACID REDUCTASE"/>
    <property type="match status" value="1"/>
</dbReference>
<dbReference type="RefSeq" id="WP_013460510.1">
    <property type="nucleotide sequence ID" value="NC_014762.1"/>
</dbReference>